<dbReference type="InterPro" id="IPR042185">
    <property type="entry name" value="Serpin_sf_2"/>
</dbReference>
<dbReference type="SUPFAM" id="SSF56574">
    <property type="entry name" value="Serpins"/>
    <property type="match status" value="1"/>
</dbReference>
<accession>A0A7R9F9B6</accession>
<dbReference type="GO" id="GO:0005615">
    <property type="term" value="C:extracellular space"/>
    <property type="evidence" value="ECO:0007669"/>
    <property type="project" value="InterPro"/>
</dbReference>
<evidence type="ECO:0000256" key="2">
    <source>
        <dbReference type="ARBA" id="ARBA00022690"/>
    </source>
</evidence>
<reference evidence="7" key="1">
    <citation type="submission" date="2020-11" db="EMBL/GenBank/DDBJ databases">
        <authorList>
            <person name="Tran Van P."/>
        </authorList>
    </citation>
    <scope>NUCLEOTIDE SEQUENCE</scope>
</reference>
<dbReference type="PROSITE" id="PS00284">
    <property type="entry name" value="SERPIN"/>
    <property type="match status" value="1"/>
</dbReference>
<protein>
    <recommendedName>
        <fullName evidence="6">Serpin domain-containing protein</fullName>
    </recommendedName>
</protein>
<gene>
    <name evidence="7" type="ORF">TBIB3V08_LOCUS10612</name>
</gene>
<evidence type="ECO:0000256" key="1">
    <source>
        <dbReference type="ARBA" id="ARBA00009500"/>
    </source>
</evidence>
<dbReference type="SMART" id="SM00093">
    <property type="entry name" value="SERPIN"/>
    <property type="match status" value="1"/>
</dbReference>
<evidence type="ECO:0000256" key="4">
    <source>
        <dbReference type="RuleBase" id="RU000411"/>
    </source>
</evidence>
<evidence type="ECO:0000256" key="3">
    <source>
        <dbReference type="ARBA" id="ARBA00022900"/>
    </source>
</evidence>
<proteinExistence type="inferred from homology"/>
<comment type="similarity">
    <text evidence="1 4">Belongs to the serpin family.</text>
</comment>
<feature type="domain" description="Serpin" evidence="6">
    <location>
        <begin position="51"/>
        <end position="347"/>
    </location>
</feature>
<keyword evidence="3" id="KW-0722">Serine protease inhibitor</keyword>
<keyword evidence="5" id="KW-0732">Signal</keyword>
<sequence length="350" mass="38777">MLKLHLIQAVVTALILQCGGGSVINNGGTFAQGNKVSNKRHVVKAIEKFTFSLYETVTENGYFDNLVISGMSMETVLALCSMGANESYVTLNVVGAVYVDRSICIRPGFASVAQRYFKSMVVREDFQNNTSVAIADINSWVARVTKNTITELVGPDSVTPSTKLLLVNSMYFKGSWAAPFKSFLTKPCLFYIDTKNSITVSMMHQKGNFLYYDNHQLNSQILALNYQLGMLAAFTPCADFSGISNYSDLFISSVLQKAYLKVDEEGTEAAAVSVPPVSVESISYGILRTLRIRSLCIGLYAAVMMVRSSLRLTPANMVHFNMDHPFLFMLQHIYSKTIVFYGRVRRPSLA</sequence>
<dbReference type="Gene3D" id="2.30.39.10">
    <property type="entry name" value="Alpha-1-antitrypsin, domain 1"/>
    <property type="match status" value="2"/>
</dbReference>
<dbReference type="GO" id="GO:0004867">
    <property type="term" value="F:serine-type endopeptidase inhibitor activity"/>
    <property type="evidence" value="ECO:0007669"/>
    <property type="project" value="UniProtKB-KW"/>
</dbReference>
<feature type="signal peptide" evidence="5">
    <location>
        <begin position="1"/>
        <end position="21"/>
    </location>
</feature>
<dbReference type="InterPro" id="IPR023796">
    <property type="entry name" value="Serpin_dom"/>
</dbReference>
<evidence type="ECO:0000259" key="6">
    <source>
        <dbReference type="SMART" id="SM00093"/>
    </source>
</evidence>
<dbReference type="Gene3D" id="3.30.497.10">
    <property type="entry name" value="Antithrombin, subunit I, domain 2"/>
    <property type="match status" value="2"/>
</dbReference>
<feature type="chain" id="PRO_5031074547" description="Serpin domain-containing protein" evidence="5">
    <location>
        <begin position="22"/>
        <end position="350"/>
    </location>
</feature>
<dbReference type="PANTHER" id="PTHR11461:SF211">
    <property type="entry name" value="GH10112P-RELATED"/>
    <property type="match status" value="1"/>
</dbReference>
<organism evidence="7">
    <name type="scientific">Timema bartmani</name>
    <dbReference type="NCBI Taxonomy" id="61472"/>
    <lineage>
        <taxon>Eukaryota</taxon>
        <taxon>Metazoa</taxon>
        <taxon>Ecdysozoa</taxon>
        <taxon>Arthropoda</taxon>
        <taxon>Hexapoda</taxon>
        <taxon>Insecta</taxon>
        <taxon>Pterygota</taxon>
        <taxon>Neoptera</taxon>
        <taxon>Polyneoptera</taxon>
        <taxon>Phasmatodea</taxon>
        <taxon>Timematodea</taxon>
        <taxon>Timematoidea</taxon>
        <taxon>Timematidae</taxon>
        <taxon>Timema</taxon>
    </lineage>
</organism>
<dbReference type="Gene3D" id="6.20.40.10">
    <property type="match status" value="1"/>
</dbReference>
<evidence type="ECO:0000313" key="7">
    <source>
        <dbReference type="EMBL" id="CAD7448325.1"/>
    </source>
</evidence>
<keyword evidence="2" id="KW-0646">Protease inhibitor</keyword>
<dbReference type="PANTHER" id="PTHR11461">
    <property type="entry name" value="SERINE PROTEASE INHIBITOR, SERPIN"/>
    <property type="match status" value="1"/>
</dbReference>
<dbReference type="AlphaFoldDB" id="A0A7R9F9B6"/>
<name>A0A7R9F9B6_9NEOP</name>
<dbReference type="InterPro" id="IPR000215">
    <property type="entry name" value="Serpin_fam"/>
</dbReference>
<dbReference type="Pfam" id="PF00079">
    <property type="entry name" value="Serpin"/>
    <property type="match status" value="1"/>
</dbReference>
<dbReference type="EMBL" id="OD569849">
    <property type="protein sequence ID" value="CAD7448325.1"/>
    <property type="molecule type" value="Genomic_DNA"/>
</dbReference>
<dbReference type="InterPro" id="IPR042178">
    <property type="entry name" value="Serpin_sf_1"/>
</dbReference>
<dbReference type="InterPro" id="IPR023795">
    <property type="entry name" value="Serpin_CS"/>
</dbReference>
<dbReference type="CDD" id="cd00172">
    <property type="entry name" value="serpin"/>
    <property type="match status" value="1"/>
</dbReference>
<dbReference type="InterPro" id="IPR036186">
    <property type="entry name" value="Serpin_sf"/>
</dbReference>
<evidence type="ECO:0000256" key="5">
    <source>
        <dbReference type="SAM" id="SignalP"/>
    </source>
</evidence>